<keyword evidence="5" id="KW-1185">Reference proteome</keyword>
<dbReference type="EC" id="4.6.1.1" evidence="4"/>
<feature type="region of interest" description="Disordered" evidence="2">
    <location>
        <begin position="579"/>
        <end position="612"/>
    </location>
</feature>
<name>A0A840BYQ3_9HYPH</name>
<dbReference type="SUPFAM" id="SSF55073">
    <property type="entry name" value="Nucleotide cyclase"/>
    <property type="match status" value="1"/>
</dbReference>
<proteinExistence type="predicted"/>
<sequence length="612" mass="67971">MEHRLAAVLAADMAGYSRLMEADEAGTLARLRTHRIELIDPAIAKNKGRIIKTTGDGMLVEFRSVADAVRCAAEVQLRMRRRNTDVPESRRIEFRIGINLGDIIFDEDDIYGDGVNVAARLEQLAEVGGIYVTQAVYEQVSDRVEIRFEDLGEKSLKNISRPVRVWRAMLDEGTASLGAGMEPARRSVVKPSIAVMPFSNMSDDPEQEYFVDGLTEDIITELSRRHELFVISRNSTFVYKSQPVNLREVAQKLGAQYLVEGSVRKAGEHLRVTAQLIDTSSDTHIWAERYDRKLDDVFAIQDELTAAIVATLPGRVEAAQQDLLARKTPASLAAYECVLAAKVRHHKSDRAENEEALKLVTRAVELDPDYAHAHAWRGCILGQAWVYGWCADKEATFEEVVRELETAQTLDDNDADVHRILAAIDISRNDLDKARYHQERALALNPNYDLVVVQQGEFLTWLGRPKEGADWIGRAMRLNPHHPERFWSHLGKAHFTARDYTDAIEAFMHLSKMDAGQHAFVAATYAWLGDHTAAAAHYARMAKLAPDLTAEAFLATLHYAREDDLEHVREGLATAEAAHAGPMGSAGARGAAMPPPKPAGISQTPTPPDSCS</sequence>
<keyword evidence="1" id="KW-0802">TPR repeat</keyword>
<dbReference type="InterPro" id="IPR011990">
    <property type="entry name" value="TPR-like_helical_dom_sf"/>
</dbReference>
<dbReference type="PROSITE" id="PS50125">
    <property type="entry name" value="GUANYLATE_CYCLASE_2"/>
    <property type="match status" value="1"/>
</dbReference>
<dbReference type="InterPro" id="IPR019734">
    <property type="entry name" value="TPR_rpt"/>
</dbReference>
<dbReference type="Gene3D" id="3.30.70.1230">
    <property type="entry name" value="Nucleotide cyclase"/>
    <property type="match status" value="1"/>
</dbReference>
<dbReference type="Proteomes" id="UP000577362">
    <property type="component" value="Unassembled WGS sequence"/>
</dbReference>
<keyword evidence="4" id="KW-0456">Lyase</keyword>
<comment type="caution">
    <text evidence="4">The sequence shown here is derived from an EMBL/GenBank/DDBJ whole genome shotgun (WGS) entry which is preliminary data.</text>
</comment>
<dbReference type="Pfam" id="PF00211">
    <property type="entry name" value="Guanylate_cyc"/>
    <property type="match status" value="1"/>
</dbReference>
<reference evidence="4 5" key="1">
    <citation type="submission" date="2020-08" db="EMBL/GenBank/DDBJ databases">
        <title>Genomic Encyclopedia of Type Strains, Phase IV (KMG-IV): sequencing the most valuable type-strain genomes for metagenomic binning, comparative biology and taxonomic classification.</title>
        <authorList>
            <person name="Goeker M."/>
        </authorList>
    </citation>
    <scope>NUCLEOTIDE SEQUENCE [LARGE SCALE GENOMIC DNA]</scope>
    <source>
        <strain evidence="4 5">DSM 103737</strain>
    </source>
</reference>
<evidence type="ECO:0000313" key="4">
    <source>
        <dbReference type="EMBL" id="MBB4017693.1"/>
    </source>
</evidence>
<evidence type="ECO:0000313" key="5">
    <source>
        <dbReference type="Proteomes" id="UP000577362"/>
    </source>
</evidence>
<protein>
    <submittedName>
        <fullName evidence="4">Adenylate cyclase</fullName>
        <ecNumber evidence="4">4.6.1.1</ecNumber>
    </submittedName>
</protein>
<accession>A0A840BYQ3</accession>
<dbReference type="GO" id="GO:0004016">
    <property type="term" value="F:adenylate cyclase activity"/>
    <property type="evidence" value="ECO:0007669"/>
    <property type="project" value="UniProtKB-EC"/>
</dbReference>
<dbReference type="PANTHER" id="PTHR43081">
    <property type="entry name" value="ADENYLATE CYCLASE, TERMINAL-DIFFERENTIATION SPECIFIC-RELATED"/>
    <property type="match status" value="1"/>
</dbReference>
<dbReference type="SMART" id="SM00044">
    <property type="entry name" value="CYCc"/>
    <property type="match status" value="1"/>
</dbReference>
<dbReference type="AlphaFoldDB" id="A0A840BYQ3"/>
<dbReference type="Gene3D" id="1.25.40.10">
    <property type="entry name" value="Tetratricopeptide repeat domain"/>
    <property type="match status" value="1"/>
</dbReference>
<evidence type="ECO:0000256" key="1">
    <source>
        <dbReference type="PROSITE-ProRule" id="PRU00339"/>
    </source>
</evidence>
<dbReference type="InterPro" id="IPR001054">
    <property type="entry name" value="A/G_cyclase"/>
</dbReference>
<dbReference type="Gene3D" id="3.40.50.10070">
    <property type="entry name" value="TolB, N-terminal domain"/>
    <property type="match status" value="1"/>
</dbReference>
<gene>
    <name evidence="4" type="ORF">GGR16_002727</name>
</gene>
<dbReference type="EMBL" id="JACIEN010000003">
    <property type="protein sequence ID" value="MBB4017693.1"/>
    <property type="molecule type" value="Genomic_DNA"/>
</dbReference>
<organism evidence="4 5">
    <name type="scientific">Chelatococcus caeni</name>
    <dbReference type="NCBI Taxonomy" id="1348468"/>
    <lineage>
        <taxon>Bacteria</taxon>
        <taxon>Pseudomonadati</taxon>
        <taxon>Pseudomonadota</taxon>
        <taxon>Alphaproteobacteria</taxon>
        <taxon>Hyphomicrobiales</taxon>
        <taxon>Chelatococcaceae</taxon>
        <taxon>Chelatococcus</taxon>
    </lineage>
</organism>
<dbReference type="PANTHER" id="PTHR43081:SF19">
    <property type="entry name" value="PH-SENSITIVE ADENYLATE CYCLASE RV1264"/>
    <property type="match status" value="1"/>
</dbReference>
<feature type="domain" description="Guanylate cyclase" evidence="3">
    <location>
        <begin position="7"/>
        <end position="122"/>
    </location>
</feature>
<dbReference type="InterPro" id="IPR029787">
    <property type="entry name" value="Nucleotide_cyclase"/>
</dbReference>
<evidence type="ECO:0000256" key="2">
    <source>
        <dbReference type="SAM" id="MobiDB-lite"/>
    </source>
</evidence>
<evidence type="ECO:0000259" key="3">
    <source>
        <dbReference type="PROSITE" id="PS50125"/>
    </source>
</evidence>
<dbReference type="InterPro" id="IPR050697">
    <property type="entry name" value="Adenylyl/Guanylyl_Cyclase_3/4"/>
</dbReference>
<feature type="repeat" description="TPR" evidence="1">
    <location>
        <begin position="415"/>
        <end position="448"/>
    </location>
</feature>
<dbReference type="CDD" id="cd07302">
    <property type="entry name" value="CHD"/>
    <property type="match status" value="1"/>
</dbReference>
<dbReference type="SUPFAM" id="SSF48452">
    <property type="entry name" value="TPR-like"/>
    <property type="match status" value="1"/>
</dbReference>
<dbReference type="GO" id="GO:0006171">
    <property type="term" value="P:cAMP biosynthetic process"/>
    <property type="evidence" value="ECO:0007669"/>
    <property type="project" value="TreeGrafter"/>
</dbReference>
<dbReference type="SUPFAM" id="SSF52964">
    <property type="entry name" value="TolB, N-terminal domain"/>
    <property type="match status" value="1"/>
</dbReference>
<dbReference type="GO" id="GO:0035556">
    <property type="term" value="P:intracellular signal transduction"/>
    <property type="evidence" value="ECO:0007669"/>
    <property type="project" value="InterPro"/>
</dbReference>
<dbReference type="RefSeq" id="WP_183316948.1">
    <property type="nucleotide sequence ID" value="NZ_JACIEN010000003.1"/>
</dbReference>
<dbReference type="PROSITE" id="PS50005">
    <property type="entry name" value="TPR"/>
    <property type="match status" value="1"/>
</dbReference>